<keyword evidence="2" id="KW-0472">Membrane</keyword>
<name>A0ABN9TG57_9DINO</name>
<sequence length="534" mass="56884">MAGSPALRRSCSDGCGNGGGGAAVALIVVLFVGALAEMSVELGGHAEGGGGAAVALIVVLFVGTQDYQLTASGPAAGAMLRLLGYNPMSAGFYRMEEILQEVGNFDAIAFAGTKNTVSSGECTLKRTIKGRLVHEAPYGKAPFSNNACGVAVVLPHREPTEIRGQKLECDEAEIETIDQQLRDISSRICKLRLLLDEATASFLAGVDVSAHRSRQYAVEIAPAANDRLKLSLAREVKSALYPRHDASAGMAAAGKAAGVKYNDHSAEWMKLEKGGHSVDHRLRGPPHTHGRSKQFAEGAPPDHVKLRDEMKEFFAKGITAQKLGRGIPYFRARVLKAMEGENAKAIISCHFHHDLIGLVFSRLLEAMMEFEGGVYPAGLYFLAMARAGAALLPSLLPDLPLDEMSKTREYGPSTDTFMGIPGAPTGRSLFIPRYVSTSAPVPPFSAPLGVSFPVALGALLFAVSWAAFWVTNSKPAKDDEGMYKTYIGGGELPPEGYTNPLDPRLSEDYKLEDDDAPAEGQKKALKKPASSAIV</sequence>
<evidence type="ECO:0000313" key="4">
    <source>
        <dbReference type="Proteomes" id="UP001189429"/>
    </source>
</evidence>
<accession>A0ABN9TG57</accession>
<proteinExistence type="predicted"/>
<evidence type="ECO:0000313" key="3">
    <source>
        <dbReference type="EMBL" id="CAK0844838.1"/>
    </source>
</evidence>
<evidence type="ECO:0000256" key="1">
    <source>
        <dbReference type="SAM" id="MobiDB-lite"/>
    </source>
</evidence>
<keyword evidence="2" id="KW-1133">Transmembrane helix</keyword>
<dbReference type="Proteomes" id="UP001189429">
    <property type="component" value="Unassembled WGS sequence"/>
</dbReference>
<protein>
    <submittedName>
        <fullName evidence="3">Uncharacterized protein</fullName>
    </submittedName>
</protein>
<feature type="transmembrane region" description="Helical" evidence="2">
    <location>
        <begin position="42"/>
        <end position="62"/>
    </location>
</feature>
<feature type="transmembrane region" description="Helical" evidence="2">
    <location>
        <begin position="450"/>
        <end position="470"/>
    </location>
</feature>
<feature type="transmembrane region" description="Helical" evidence="2">
    <location>
        <begin position="377"/>
        <end position="396"/>
    </location>
</feature>
<feature type="region of interest" description="Disordered" evidence="1">
    <location>
        <begin position="487"/>
        <end position="534"/>
    </location>
</feature>
<dbReference type="EMBL" id="CAUYUJ010014696">
    <property type="protein sequence ID" value="CAK0844838.1"/>
    <property type="molecule type" value="Genomic_DNA"/>
</dbReference>
<keyword evidence="4" id="KW-1185">Reference proteome</keyword>
<keyword evidence="2" id="KW-0812">Transmembrane</keyword>
<comment type="caution">
    <text evidence="3">The sequence shown here is derived from an EMBL/GenBank/DDBJ whole genome shotgun (WGS) entry which is preliminary data.</text>
</comment>
<organism evidence="3 4">
    <name type="scientific">Prorocentrum cordatum</name>
    <dbReference type="NCBI Taxonomy" id="2364126"/>
    <lineage>
        <taxon>Eukaryota</taxon>
        <taxon>Sar</taxon>
        <taxon>Alveolata</taxon>
        <taxon>Dinophyceae</taxon>
        <taxon>Prorocentrales</taxon>
        <taxon>Prorocentraceae</taxon>
        <taxon>Prorocentrum</taxon>
    </lineage>
</organism>
<reference evidence="3" key="1">
    <citation type="submission" date="2023-10" db="EMBL/GenBank/DDBJ databases">
        <authorList>
            <person name="Chen Y."/>
            <person name="Shah S."/>
            <person name="Dougan E. K."/>
            <person name="Thang M."/>
            <person name="Chan C."/>
        </authorList>
    </citation>
    <scope>NUCLEOTIDE SEQUENCE [LARGE SCALE GENOMIC DNA]</scope>
</reference>
<feature type="transmembrane region" description="Helical" evidence="2">
    <location>
        <begin position="18"/>
        <end position="36"/>
    </location>
</feature>
<gene>
    <name evidence="3" type="ORF">PCOR1329_LOCUS38824</name>
</gene>
<evidence type="ECO:0000256" key="2">
    <source>
        <dbReference type="SAM" id="Phobius"/>
    </source>
</evidence>